<dbReference type="Proteomes" id="UP001153076">
    <property type="component" value="Unassembled WGS sequence"/>
</dbReference>
<evidence type="ECO:0000313" key="3">
    <source>
        <dbReference type="Proteomes" id="UP001153076"/>
    </source>
</evidence>
<feature type="compositionally biased region" description="Basic and acidic residues" evidence="1">
    <location>
        <begin position="260"/>
        <end position="271"/>
    </location>
</feature>
<protein>
    <recommendedName>
        <fullName evidence="4">RRM domain-containing protein</fullName>
    </recommendedName>
</protein>
<dbReference type="AlphaFoldDB" id="A0A9Q1Q9T9"/>
<name>A0A9Q1Q9T9_9CARY</name>
<dbReference type="SUPFAM" id="SSF54928">
    <property type="entry name" value="RNA-binding domain, RBD"/>
    <property type="match status" value="1"/>
</dbReference>
<reference evidence="2" key="1">
    <citation type="submission" date="2022-04" db="EMBL/GenBank/DDBJ databases">
        <title>Carnegiea gigantea Genome sequencing and assembly v2.</title>
        <authorList>
            <person name="Copetti D."/>
            <person name="Sanderson M.J."/>
            <person name="Burquez A."/>
            <person name="Wojciechowski M.F."/>
        </authorList>
    </citation>
    <scope>NUCLEOTIDE SEQUENCE</scope>
    <source>
        <strain evidence="2">SGP5-SGP5p</strain>
        <tissue evidence="2">Aerial part</tissue>
    </source>
</reference>
<sequence length="324" mass="37772">MLISGGRQREFSVYVNSIPEELDRWRVTSAYIPWRKIRRQRTRFGFVRFYEEEGAIRSTKLFNNANIRGRRLQEKILTGEINTESEERLKRSLVCTTEESKDLATLSSAIIYGYEALMEEALSNHEELDLWFSDIQRWNKYDSCETRKVWLEVFGVPPRGRMWENFKRISELWGRLITLGKSIACTESFESMKMLVVTDMFYQIEEKILLTIDDKGHRVIVREIGPAIQQHIYAHPQNLAPNESTGHVPGFEDIEEDHSEECNSNRHEGSSHSEAQQNEEAQEAPFENWNSNLNSEVQKPQGNRRTSSESRAKTADFSHNGYLE</sequence>
<keyword evidence="3" id="KW-1185">Reference proteome</keyword>
<evidence type="ECO:0000256" key="1">
    <source>
        <dbReference type="SAM" id="MobiDB-lite"/>
    </source>
</evidence>
<dbReference type="CDD" id="cd00590">
    <property type="entry name" value="RRM_SF"/>
    <property type="match status" value="1"/>
</dbReference>
<organism evidence="2 3">
    <name type="scientific">Carnegiea gigantea</name>
    <dbReference type="NCBI Taxonomy" id="171969"/>
    <lineage>
        <taxon>Eukaryota</taxon>
        <taxon>Viridiplantae</taxon>
        <taxon>Streptophyta</taxon>
        <taxon>Embryophyta</taxon>
        <taxon>Tracheophyta</taxon>
        <taxon>Spermatophyta</taxon>
        <taxon>Magnoliopsida</taxon>
        <taxon>eudicotyledons</taxon>
        <taxon>Gunneridae</taxon>
        <taxon>Pentapetalae</taxon>
        <taxon>Caryophyllales</taxon>
        <taxon>Cactineae</taxon>
        <taxon>Cactaceae</taxon>
        <taxon>Cactoideae</taxon>
        <taxon>Echinocereeae</taxon>
        <taxon>Carnegiea</taxon>
    </lineage>
</organism>
<feature type="compositionally biased region" description="Polar residues" evidence="1">
    <location>
        <begin position="288"/>
        <end position="305"/>
    </location>
</feature>
<feature type="region of interest" description="Disordered" evidence="1">
    <location>
        <begin position="238"/>
        <end position="324"/>
    </location>
</feature>
<comment type="caution">
    <text evidence="2">The sequence shown here is derived from an EMBL/GenBank/DDBJ whole genome shotgun (WGS) entry which is preliminary data.</text>
</comment>
<dbReference type="GO" id="GO:0003676">
    <property type="term" value="F:nucleic acid binding"/>
    <property type="evidence" value="ECO:0007669"/>
    <property type="project" value="InterPro"/>
</dbReference>
<evidence type="ECO:0008006" key="4">
    <source>
        <dbReference type="Google" id="ProtNLM"/>
    </source>
</evidence>
<feature type="compositionally biased region" description="Basic and acidic residues" evidence="1">
    <location>
        <begin position="306"/>
        <end position="316"/>
    </location>
</feature>
<accession>A0A9Q1Q9T9</accession>
<dbReference type="OrthoDB" id="1737794at2759"/>
<gene>
    <name evidence="2" type="ORF">Cgig2_012589</name>
</gene>
<proteinExistence type="predicted"/>
<dbReference type="EMBL" id="JAKOGI010000529">
    <property type="protein sequence ID" value="KAJ8433576.1"/>
    <property type="molecule type" value="Genomic_DNA"/>
</dbReference>
<dbReference type="InterPro" id="IPR035979">
    <property type="entry name" value="RBD_domain_sf"/>
</dbReference>
<evidence type="ECO:0000313" key="2">
    <source>
        <dbReference type="EMBL" id="KAJ8433576.1"/>
    </source>
</evidence>